<dbReference type="SUPFAM" id="SSF57802">
    <property type="entry name" value="Rubredoxin-like"/>
    <property type="match status" value="1"/>
</dbReference>
<dbReference type="STRING" id="1499967.U27_03168"/>
<keyword evidence="2" id="KW-0813">Transport</keyword>
<proteinExistence type="inferred from homology"/>
<dbReference type="InterPro" id="IPR048574">
    <property type="entry name" value="RUBY_RBDX"/>
</dbReference>
<evidence type="ECO:0000313" key="8">
    <source>
        <dbReference type="Proteomes" id="UP000030661"/>
    </source>
</evidence>
<keyword evidence="5" id="KW-0408">Iron</keyword>
<dbReference type="PROSITE" id="PS50903">
    <property type="entry name" value="RUBREDOXIN_LIKE"/>
    <property type="match status" value="1"/>
</dbReference>
<dbReference type="InterPro" id="IPR024934">
    <property type="entry name" value="Rubredoxin-like_dom"/>
</dbReference>
<dbReference type="CDD" id="cd00524">
    <property type="entry name" value="SORL"/>
    <property type="match status" value="1"/>
</dbReference>
<gene>
    <name evidence="7" type="ORF">U27_03168</name>
</gene>
<accession>A0A081BV51</accession>
<keyword evidence="3" id="KW-0479">Metal-binding</keyword>
<evidence type="ECO:0000259" key="6">
    <source>
        <dbReference type="PROSITE" id="PS50903"/>
    </source>
</evidence>
<dbReference type="PANTHER" id="PTHR36541:SF1">
    <property type="entry name" value="SUPEROXIDE REDUCTASE-RELATED"/>
    <property type="match status" value="1"/>
</dbReference>
<sequence length="144" mass="15979">MKIFICGKCGHLAFDAAPEACPVCGAKKEEFTQNDRIFEESRANSPEAEVKHVPFVQVNKECGLVPDKGCTDILVRIGKTLHPSEDKHFILFIDCYQNGAYVGRAQLSPGLYPAACFHLKTPTGTVTITEHCNLHGYWKTEIIL</sequence>
<evidence type="ECO:0000256" key="1">
    <source>
        <dbReference type="ARBA" id="ARBA00005941"/>
    </source>
</evidence>
<evidence type="ECO:0000313" key="7">
    <source>
        <dbReference type="EMBL" id="GAK56206.1"/>
    </source>
</evidence>
<dbReference type="GO" id="GO:0016491">
    <property type="term" value="F:oxidoreductase activity"/>
    <property type="evidence" value="ECO:0007669"/>
    <property type="project" value="InterPro"/>
</dbReference>
<dbReference type="SUPFAM" id="SSF49367">
    <property type="entry name" value="Superoxide reductase-like"/>
    <property type="match status" value="1"/>
</dbReference>
<dbReference type="EMBL" id="DF820464">
    <property type="protein sequence ID" value="GAK56206.1"/>
    <property type="molecule type" value="Genomic_DNA"/>
</dbReference>
<evidence type="ECO:0000256" key="3">
    <source>
        <dbReference type="ARBA" id="ARBA00022723"/>
    </source>
</evidence>
<dbReference type="InterPro" id="IPR036073">
    <property type="entry name" value="Desulfoferrodoxin_Fe-bd_dom_sf"/>
</dbReference>
<dbReference type="Pfam" id="PF21349">
    <property type="entry name" value="RUBY_RBDX"/>
    <property type="match status" value="1"/>
</dbReference>
<dbReference type="GO" id="GO:0005506">
    <property type="term" value="F:iron ion binding"/>
    <property type="evidence" value="ECO:0007669"/>
    <property type="project" value="InterPro"/>
</dbReference>
<reference evidence="7" key="1">
    <citation type="journal article" date="2015" name="PeerJ">
        <title>First genomic representation of candidate bacterial phylum KSB3 points to enhanced environmental sensing as a trigger of wastewater bulking.</title>
        <authorList>
            <person name="Sekiguchi Y."/>
            <person name="Ohashi A."/>
            <person name="Parks D.H."/>
            <person name="Yamauchi T."/>
            <person name="Tyson G.W."/>
            <person name="Hugenholtz P."/>
        </authorList>
    </citation>
    <scope>NUCLEOTIDE SEQUENCE [LARGE SCALE GENOMIC DNA]</scope>
</reference>
<comment type="similarity">
    <text evidence="1">Belongs to the desulfoferrodoxin family.</text>
</comment>
<dbReference type="Gene3D" id="2.60.40.730">
    <property type="entry name" value="SOR catalytic domain"/>
    <property type="match status" value="1"/>
</dbReference>
<keyword evidence="8" id="KW-1185">Reference proteome</keyword>
<evidence type="ECO:0000256" key="2">
    <source>
        <dbReference type="ARBA" id="ARBA00022448"/>
    </source>
</evidence>
<dbReference type="Gene3D" id="2.20.28.10">
    <property type="match status" value="1"/>
</dbReference>
<dbReference type="AlphaFoldDB" id="A0A081BV51"/>
<dbReference type="PANTHER" id="PTHR36541">
    <property type="entry name" value="SUPEROXIDE REDUCTASE-RELATED"/>
    <property type="match status" value="1"/>
</dbReference>
<dbReference type="eggNOG" id="COG2033">
    <property type="taxonomic scope" value="Bacteria"/>
</dbReference>
<feature type="domain" description="Rubredoxin-like" evidence="6">
    <location>
        <begin position="1"/>
        <end position="34"/>
    </location>
</feature>
<dbReference type="Pfam" id="PF01880">
    <property type="entry name" value="Desulfoferrodox"/>
    <property type="match status" value="1"/>
</dbReference>
<evidence type="ECO:0000256" key="4">
    <source>
        <dbReference type="ARBA" id="ARBA00022982"/>
    </source>
</evidence>
<evidence type="ECO:0000256" key="5">
    <source>
        <dbReference type="ARBA" id="ARBA00023004"/>
    </source>
</evidence>
<dbReference type="HOGENOM" id="CLU_1767260_0_0_0"/>
<organism evidence="7">
    <name type="scientific">Vecturithrix granuli</name>
    <dbReference type="NCBI Taxonomy" id="1499967"/>
    <lineage>
        <taxon>Bacteria</taxon>
        <taxon>Candidatus Moduliflexota</taxon>
        <taxon>Candidatus Vecturitrichia</taxon>
        <taxon>Candidatus Vecturitrichales</taxon>
        <taxon>Candidatus Vecturitrichaceae</taxon>
        <taxon>Candidatus Vecturithrix</taxon>
    </lineage>
</organism>
<dbReference type="InterPro" id="IPR051233">
    <property type="entry name" value="Desulfoferrodoxin_SOR"/>
</dbReference>
<name>A0A081BV51_VECG1</name>
<dbReference type="Proteomes" id="UP000030661">
    <property type="component" value="Unassembled WGS sequence"/>
</dbReference>
<dbReference type="InterPro" id="IPR002742">
    <property type="entry name" value="Desulfoferrodoxin_Fe-bd_dom"/>
</dbReference>
<protein>
    <submittedName>
        <fullName evidence="7">Putative superoxide reductase</fullName>
    </submittedName>
</protein>
<keyword evidence="4" id="KW-0249">Electron transport</keyword>